<dbReference type="InterPro" id="IPR022050">
    <property type="entry name" value="T_hemolysin"/>
</dbReference>
<reference evidence="1 2" key="1">
    <citation type="submission" date="2017-02" db="EMBL/GenBank/DDBJ databases">
        <title>Pseudoalteromonas ulvae TC14 Genome.</title>
        <authorList>
            <person name="Molmeret M."/>
        </authorList>
    </citation>
    <scope>NUCLEOTIDE SEQUENCE [LARGE SCALE GENOMIC DNA]</scope>
    <source>
        <strain evidence="1">TC14</strain>
    </source>
</reference>
<dbReference type="Proteomes" id="UP000194841">
    <property type="component" value="Unassembled WGS sequence"/>
</dbReference>
<accession>A0A244CRK6</accession>
<comment type="caution">
    <text evidence="1">The sequence shown here is derived from an EMBL/GenBank/DDBJ whole genome shotgun (WGS) entry which is preliminary data.</text>
</comment>
<proteinExistence type="predicted"/>
<name>A0A244CRK6_PSEDV</name>
<evidence type="ECO:0000313" key="2">
    <source>
        <dbReference type="Proteomes" id="UP000194841"/>
    </source>
</evidence>
<dbReference type="RefSeq" id="WP_086743551.1">
    <property type="nucleotide sequence ID" value="NZ_MWPV01000002.1"/>
</dbReference>
<evidence type="ECO:0000313" key="1">
    <source>
        <dbReference type="EMBL" id="OUL58242.1"/>
    </source>
</evidence>
<dbReference type="AlphaFoldDB" id="A0A244CRK6"/>
<dbReference type="Pfam" id="PF12261">
    <property type="entry name" value="T_hemolysin"/>
    <property type="match status" value="1"/>
</dbReference>
<protein>
    <recommendedName>
        <fullName evidence="3">Thermostable hemolysin</fullName>
    </recommendedName>
</protein>
<evidence type="ECO:0008006" key="3">
    <source>
        <dbReference type="Google" id="ProtNLM"/>
    </source>
</evidence>
<gene>
    <name evidence="1" type="ORF">B1199_07780</name>
</gene>
<sequence>MQSLLEKNHEVQVQHSPLVGFTVALNGQPPRQSVEHFIAQGFYKAYGASISHFLPLLVHLGQVNQGAALGLSSAKTELFIEQYLPLPIETYLSEAVTREQIAELGNLFSNARHVTVPLFMISAVSLHKCAFRYLSFCGTAQVREILAKYAVPFTIIAQARSDALGQQSAIWGTYYENLPQVCVLDLDDVMHLIETHPFHLKIMAKLTDEIAQLCKELVNL</sequence>
<keyword evidence="2" id="KW-1185">Reference proteome</keyword>
<dbReference type="OrthoDB" id="7432757at2"/>
<organism evidence="1 2">
    <name type="scientific">Pseudoalteromonas ulvae</name>
    <dbReference type="NCBI Taxonomy" id="107327"/>
    <lineage>
        <taxon>Bacteria</taxon>
        <taxon>Pseudomonadati</taxon>
        <taxon>Pseudomonadota</taxon>
        <taxon>Gammaproteobacteria</taxon>
        <taxon>Alteromonadales</taxon>
        <taxon>Pseudoalteromonadaceae</taxon>
        <taxon>Pseudoalteromonas</taxon>
    </lineage>
</organism>
<dbReference type="EMBL" id="MWPV01000002">
    <property type="protein sequence ID" value="OUL58242.1"/>
    <property type="molecule type" value="Genomic_DNA"/>
</dbReference>